<dbReference type="AlphaFoldDB" id="A0A1J1HWT4"/>
<keyword evidence="2" id="KW-1185">Reference proteome</keyword>
<sequence length="81" mass="9237">MFKECRMIFSRLTKCKTYQTKNQIQGRALNYGRISGSALSISENDVRESVGVQIEEVSIKKICDAYNASEIVQLMQTCHED</sequence>
<name>A0A1J1HWT4_9DIPT</name>
<gene>
    <name evidence="1" type="ORF">CLUMA_CG006127</name>
</gene>
<evidence type="ECO:0000313" key="1">
    <source>
        <dbReference type="EMBL" id="CRK92559.1"/>
    </source>
</evidence>
<proteinExistence type="predicted"/>
<dbReference type="EMBL" id="CVRI01000031">
    <property type="protein sequence ID" value="CRK92559.1"/>
    <property type="molecule type" value="Genomic_DNA"/>
</dbReference>
<accession>A0A1J1HWT4</accession>
<evidence type="ECO:0000313" key="2">
    <source>
        <dbReference type="Proteomes" id="UP000183832"/>
    </source>
</evidence>
<protein>
    <submittedName>
        <fullName evidence="1">CLUMA_CG006127, isoform A</fullName>
    </submittedName>
</protein>
<dbReference type="Proteomes" id="UP000183832">
    <property type="component" value="Unassembled WGS sequence"/>
</dbReference>
<reference evidence="1 2" key="1">
    <citation type="submission" date="2015-04" db="EMBL/GenBank/DDBJ databases">
        <authorList>
            <person name="Syromyatnikov M.Y."/>
            <person name="Popov V.N."/>
        </authorList>
    </citation>
    <scope>NUCLEOTIDE SEQUENCE [LARGE SCALE GENOMIC DNA]</scope>
</reference>
<organism evidence="1 2">
    <name type="scientific">Clunio marinus</name>
    <dbReference type="NCBI Taxonomy" id="568069"/>
    <lineage>
        <taxon>Eukaryota</taxon>
        <taxon>Metazoa</taxon>
        <taxon>Ecdysozoa</taxon>
        <taxon>Arthropoda</taxon>
        <taxon>Hexapoda</taxon>
        <taxon>Insecta</taxon>
        <taxon>Pterygota</taxon>
        <taxon>Neoptera</taxon>
        <taxon>Endopterygota</taxon>
        <taxon>Diptera</taxon>
        <taxon>Nematocera</taxon>
        <taxon>Chironomoidea</taxon>
        <taxon>Chironomidae</taxon>
        <taxon>Clunio</taxon>
    </lineage>
</organism>